<evidence type="ECO:0000313" key="2">
    <source>
        <dbReference type="EMBL" id="GBG30275.1"/>
    </source>
</evidence>
<feature type="compositionally biased region" description="Basic and acidic residues" evidence="1">
    <location>
        <begin position="266"/>
        <end position="275"/>
    </location>
</feature>
<reference evidence="2 3" key="1">
    <citation type="submission" date="2017-12" db="EMBL/GenBank/DDBJ databases">
        <title>Sequencing, de novo assembly and annotation of complete genome of a new Thraustochytrid species, strain FCC1311.</title>
        <authorList>
            <person name="Sedici K."/>
            <person name="Godart F."/>
            <person name="Aiese Cigliano R."/>
            <person name="Sanseverino W."/>
            <person name="Barakat M."/>
            <person name="Ortet P."/>
            <person name="Marechal E."/>
            <person name="Cagnac O."/>
            <person name="Amato A."/>
        </authorList>
    </citation>
    <scope>NUCLEOTIDE SEQUENCE [LARGE SCALE GENOMIC DNA]</scope>
</reference>
<accession>A0A2R5GI60</accession>
<gene>
    <name evidence="2" type="ORF">FCC1311_064942</name>
</gene>
<comment type="caution">
    <text evidence="2">The sequence shown here is derived from an EMBL/GenBank/DDBJ whole genome shotgun (WGS) entry which is preliminary data.</text>
</comment>
<sequence length="581" mass="64731">MPNRAGKETKEEEQHESKHAGEDENGEDDERVSRTVLCLCSTRARELEAEIIRGVEDRHGLMLKQRALRDLDWEEALEVAEEMLLAKEREEAARRPAQEQETESPKQSARSKASPKNSARSSPKSSARSQKSIRDAAADDEESAAATKLAMEEKEREEEARRRAEAEEQARIEAARLAAERAKRDAEIDALARGLFGGHVGSEIVVLSLLGSAAASTLARAFEEDEMLSDLVASNDSADDGGEEKQDDVEQKSARSSSSGASAESKCGEDDHGSAEDAALQRKRRAPEVVFPLCRSCASVFQRVFFEPPPLAPGVVDFSASTRDMNARQGRHRRKSTKSGRVRLRDLLDFVFPAEQQHPWSTGRLLVFGEFGPLNEESRLESGLKGEHVVQKHEINTMIEQINTADMLSIYVQGAVLSPDETVEVIKQVDPQIRRDKQISREEVVALFENVSVDPVDRTICFHEMQAIVASFRTARIERWKQMAANSVRKSTRLSKKQRAARLLHESAIRRASALSLRKAPQIDDIDAFLTTSKLLNRHSFEICNLEDKNHPSLVQNVRILRPAESRAVALGAAPWSPVLR</sequence>
<feature type="compositionally biased region" description="Basic and acidic residues" evidence="1">
    <location>
        <begin position="1"/>
        <end position="22"/>
    </location>
</feature>
<feature type="compositionally biased region" description="Low complexity" evidence="1">
    <location>
        <begin position="108"/>
        <end position="130"/>
    </location>
</feature>
<feature type="compositionally biased region" description="Basic and acidic residues" evidence="1">
    <location>
        <begin position="150"/>
        <end position="167"/>
    </location>
</feature>
<dbReference type="AlphaFoldDB" id="A0A2R5GI60"/>
<dbReference type="EMBL" id="BEYU01000074">
    <property type="protein sequence ID" value="GBG30275.1"/>
    <property type="molecule type" value="Genomic_DNA"/>
</dbReference>
<dbReference type="OrthoDB" id="771136at2759"/>
<protein>
    <submittedName>
        <fullName evidence="2">Uncharacterized protein</fullName>
    </submittedName>
</protein>
<dbReference type="Proteomes" id="UP000241890">
    <property type="component" value="Unassembled WGS sequence"/>
</dbReference>
<evidence type="ECO:0000313" key="3">
    <source>
        <dbReference type="Proteomes" id="UP000241890"/>
    </source>
</evidence>
<dbReference type="InParanoid" id="A0A2R5GI60"/>
<feature type="compositionally biased region" description="Acidic residues" evidence="1">
    <location>
        <begin position="237"/>
        <end position="247"/>
    </location>
</feature>
<keyword evidence="3" id="KW-1185">Reference proteome</keyword>
<feature type="region of interest" description="Disordered" evidence="1">
    <location>
        <begin position="1"/>
        <end position="33"/>
    </location>
</feature>
<feature type="region of interest" description="Disordered" evidence="1">
    <location>
        <begin position="88"/>
        <end position="167"/>
    </location>
</feature>
<evidence type="ECO:0000256" key="1">
    <source>
        <dbReference type="SAM" id="MobiDB-lite"/>
    </source>
</evidence>
<organism evidence="2 3">
    <name type="scientific">Hondaea fermentalgiana</name>
    <dbReference type="NCBI Taxonomy" id="2315210"/>
    <lineage>
        <taxon>Eukaryota</taxon>
        <taxon>Sar</taxon>
        <taxon>Stramenopiles</taxon>
        <taxon>Bigyra</taxon>
        <taxon>Labyrinthulomycetes</taxon>
        <taxon>Thraustochytrida</taxon>
        <taxon>Thraustochytriidae</taxon>
        <taxon>Hondaea</taxon>
    </lineage>
</organism>
<feature type="compositionally biased region" description="Basic and acidic residues" evidence="1">
    <location>
        <begin position="88"/>
        <end position="98"/>
    </location>
</feature>
<feature type="region of interest" description="Disordered" evidence="1">
    <location>
        <begin position="233"/>
        <end position="280"/>
    </location>
</feature>
<name>A0A2R5GI60_9STRA</name>
<feature type="compositionally biased region" description="Low complexity" evidence="1">
    <location>
        <begin position="254"/>
        <end position="265"/>
    </location>
</feature>
<proteinExistence type="predicted"/>